<dbReference type="Proteomes" id="UP001516400">
    <property type="component" value="Unassembled WGS sequence"/>
</dbReference>
<sequence length="191" mass="21493">MSTGLEERLSTLPYSDLQILVSYFELLLFGGCISRDQPYSEGSHKELERLDHISPISDEQSTYKKDTFTELVLLVGLLEDKPQAVDIDQLEDNAKSFDISEAVKTVNPDDSSSSDDEVETNKGIHASTPQRIKMNTVGMASLTSSPNVFVKSTLVCQWRLQFSGDRMSNVQECMSVHAFLERLEEFYRARG</sequence>
<accession>A0ABD2MTQ5</accession>
<feature type="region of interest" description="Disordered" evidence="1">
    <location>
        <begin position="105"/>
        <end position="127"/>
    </location>
</feature>
<evidence type="ECO:0000313" key="2">
    <source>
        <dbReference type="EMBL" id="KAL3269632.1"/>
    </source>
</evidence>
<evidence type="ECO:0000313" key="3">
    <source>
        <dbReference type="Proteomes" id="UP001516400"/>
    </source>
</evidence>
<name>A0ABD2MTQ5_9CUCU</name>
<proteinExistence type="predicted"/>
<comment type="caution">
    <text evidence="2">The sequence shown here is derived from an EMBL/GenBank/DDBJ whole genome shotgun (WGS) entry which is preliminary data.</text>
</comment>
<dbReference type="AlphaFoldDB" id="A0ABD2MTQ5"/>
<gene>
    <name evidence="2" type="ORF">HHI36_008696</name>
</gene>
<reference evidence="2 3" key="1">
    <citation type="journal article" date="2021" name="BMC Biol.">
        <title>Horizontally acquired antibacterial genes associated with adaptive radiation of ladybird beetles.</title>
        <authorList>
            <person name="Li H.S."/>
            <person name="Tang X.F."/>
            <person name="Huang Y.H."/>
            <person name="Xu Z.Y."/>
            <person name="Chen M.L."/>
            <person name="Du X.Y."/>
            <person name="Qiu B.Y."/>
            <person name="Chen P.T."/>
            <person name="Zhang W."/>
            <person name="Slipinski A."/>
            <person name="Escalona H.E."/>
            <person name="Waterhouse R.M."/>
            <person name="Zwick A."/>
            <person name="Pang H."/>
        </authorList>
    </citation>
    <scope>NUCLEOTIDE SEQUENCE [LARGE SCALE GENOMIC DNA]</scope>
    <source>
        <strain evidence="2">SYSU2018</strain>
    </source>
</reference>
<dbReference type="EMBL" id="JABFTP020000021">
    <property type="protein sequence ID" value="KAL3269632.1"/>
    <property type="molecule type" value="Genomic_DNA"/>
</dbReference>
<evidence type="ECO:0000256" key="1">
    <source>
        <dbReference type="SAM" id="MobiDB-lite"/>
    </source>
</evidence>
<protein>
    <submittedName>
        <fullName evidence="2">Uncharacterized protein</fullName>
    </submittedName>
</protein>
<organism evidence="2 3">
    <name type="scientific">Cryptolaemus montrouzieri</name>
    <dbReference type="NCBI Taxonomy" id="559131"/>
    <lineage>
        <taxon>Eukaryota</taxon>
        <taxon>Metazoa</taxon>
        <taxon>Ecdysozoa</taxon>
        <taxon>Arthropoda</taxon>
        <taxon>Hexapoda</taxon>
        <taxon>Insecta</taxon>
        <taxon>Pterygota</taxon>
        <taxon>Neoptera</taxon>
        <taxon>Endopterygota</taxon>
        <taxon>Coleoptera</taxon>
        <taxon>Polyphaga</taxon>
        <taxon>Cucujiformia</taxon>
        <taxon>Coccinelloidea</taxon>
        <taxon>Coccinellidae</taxon>
        <taxon>Scymninae</taxon>
        <taxon>Scymnini</taxon>
        <taxon>Cryptolaemus</taxon>
    </lineage>
</organism>
<keyword evidence="3" id="KW-1185">Reference proteome</keyword>